<feature type="region of interest" description="Disordered" evidence="1">
    <location>
        <begin position="1"/>
        <end position="21"/>
    </location>
</feature>
<evidence type="ECO:0008006" key="4">
    <source>
        <dbReference type="Google" id="ProtNLM"/>
    </source>
</evidence>
<feature type="compositionally biased region" description="Basic and acidic residues" evidence="1">
    <location>
        <begin position="219"/>
        <end position="231"/>
    </location>
</feature>
<reference evidence="2 3" key="1">
    <citation type="submission" date="2023-04" db="EMBL/GenBank/DDBJ databases">
        <title>Halomonas strains isolated from rhizosphere soil.</title>
        <authorList>
            <person name="Xu L."/>
            <person name="Sun J.-Q."/>
        </authorList>
    </citation>
    <scope>NUCLEOTIDE SEQUENCE [LARGE SCALE GENOMIC DNA]</scope>
    <source>
        <strain evidence="2 3">LN1S58</strain>
    </source>
</reference>
<feature type="region of interest" description="Disordered" evidence="1">
    <location>
        <begin position="219"/>
        <end position="239"/>
    </location>
</feature>
<organism evidence="2 3">
    <name type="scientific">Halomonas kalidii</name>
    <dbReference type="NCBI Taxonomy" id="3043293"/>
    <lineage>
        <taxon>Bacteria</taxon>
        <taxon>Pseudomonadati</taxon>
        <taxon>Pseudomonadota</taxon>
        <taxon>Gammaproteobacteria</taxon>
        <taxon>Oceanospirillales</taxon>
        <taxon>Halomonadaceae</taxon>
        <taxon>Halomonas</taxon>
    </lineage>
</organism>
<evidence type="ECO:0000313" key="3">
    <source>
        <dbReference type="Proteomes" id="UP001244242"/>
    </source>
</evidence>
<proteinExistence type="predicted"/>
<dbReference type="RefSeq" id="WP_282723082.1">
    <property type="nucleotide sequence ID" value="NZ_JASCQO010000049.1"/>
</dbReference>
<gene>
    <name evidence="2" type="ORF">QLQ84_17840</name>
</gene>
<evidence type="ECO:0000256" key="1">
    <source>
        <dbReference type="SAM" id="MobiDB-lite"/>
    </source>
</evidence>
<accession>A0ABT6VNS6</accession>
<sequence length="239" mass="25896">MNSTSRLLHPERAAGSSPRRPAFLDSPARCIAPRWLRDCLGDIADDATMDSLAGHPRFQRRLLQLLIRRHDLPPPESLPAPGESDLTLLRLPSDAGNTLVHYCGMICHAMAFVREIRAPRVVALKERFGEAAFAAALANRELAISGATFADDDALAHAVRRDGSACFAAWLSSRPAALVAWLRLGLACDLETSDAGMPADIQAQGVLITRRAAAILADIEPRESHHERATDTSEQDDPA</sequence>
<evidence type="ECO:0000313" key="2">
    <source>
        <dbReference type="EMBL" id="MDI5935655.1"/>
    </source>
</evidence>
<keyword evidence="3" id="KW-1185">Reference proteome</keyword>
<comment type="caution">
    <text evidence="2">The sequence shown here is derived from an EMBL/GenBank/DDBJ whole genome shotgun (WGS) entry which is preliminary data.</text>
</comment>
<protein>
    <recommendedName>
        <fullName evidence="4">Type III secretion protein</fullName>
    </recommendedName>
</protein>
<name>A0ABT6VNS6_9GAMM</name>
<dbReference type="EMBL" id="JASCQO010000049">
    <property type="protein sequence ID" value="MDI5935655.1"/>
    <property type="molecule type" value="Genomic_DNA"/>
</dbReference>
<dbReference type="Proteomes" id="UP001244242">
    <property type="component" value="Unassembled WGS sequence"/>
</dbReference>